<accession>A0A0B5BDE5</accession>
<dbReference type="AlphaFoldDB" id="A0A0B5BDE5"/>
<dbReference type="EMBL" id="CP009788">
    <property type="protein sequence ID" value="AJE02106.1"/>
    <property type="molecule type" value="Genomic_DNA"/>
</dbReference>
<dbReference type="RefSeq" id="WP_039739649.1">
    <property type="nucleotide sequence ID" value="NZ_CP009788.1"/>
</dbReference>
<dbReference type="STRING" id="345632.GPICK_00785"/>
<organism evidence="1 2">
    <name type="scientific">Geobacter pickeringii</name>
    <dbReference type="NCBI Taxonomy" id="345632"/>
    <lineage>
        <taxon>Bacteria</taxon>
        <taxon>Pseudomonadati</taxon>
        <taxon>Thermodesulfobacteriota</taxon>
        <taxon>Desulfuromonadia</taxon>
        <taxon>Geobacterales</taxon>
        <taxon>Geobacteraceae</taxon>
        <taxon>Geobacter</taxon>
    </lineage>
</organism>
<dbReference type="KEGG" id="gpi:GPICK_00785"/>
<protein>
    <submittedName>
        <fullName evidence="1">Uncharacterized protein</fullName>
    </submittedName>
</protein>
<dbReference type="Proteomes" id="UP000057609">
    <property type="component" value="Chromosome"/>
</dbReference>
<sequence>MTGREIVNEIRSAKRADQHFVKWWRKENDFVDFELVDSFLGGARHDDEFSGYELLTMEQMWEALREFTPAGVSRGEKGGEEVIYWEQTLADGSTKNRICPFAPDSLISIFDAVTKGNPVD</sequence>
<dbReference type="HOGENOM" id="CLU_2093358_0_0_7"/>
<evidence type="ECO:0000313" key="1">
    <source>
        <dbReference type="EMBL" id="AJE02106.1"/>
    </source>
</evidence>
<dbReference type="OrthoDB" id="5396725at2"/>
<proteinExistence type="predicted"/>
<keyword evidence="2" id="KW-1185">Reference proteome</keyword>
<gene>
    <name evidence="1" type="ORF">GPICK_00785</name>
</gene>
<evidence type="ECO:0000313" key="2">
    <source>
        <dbReference type="Proteomes" id="UP000057609"/>
    </source>
</evidence>
<name>A0A0B5BDE5_9BACT</name>
<reference evidence="1 2" key="1">
    <citation type="journal article" date="2015" name="Genome Announc.">
        <title>Complete Genome of Geobacter pickeringii G13T, a Metal-Reducing Isolate from Sedimentary Kaolin Deposits.</title>
        <authorList>
            <person name="Badalamenti J.P."/>
            <person name="Bond D.R."/>
        </authorList>
    </citation>
    <scope>NUCLEOTIDE SEQUENCE [LARGE SCALE GENOMIC DNA]</scope>
    <source>
        <strain evidence="1 2">G13</strain>
    </source>
</reference>